<evidence type="ECO:0000256" key="4">
    <source>
        <dbReference type="ARBA" id="ARBA00022898"/>
    </source>
</evidence>
<evidence type="ECO:0000313" key="8">
    <source>
        <dbReference type="EMBL" id="ABE58101.1"/>
    </source>
</evidence>
<evidence type="ECO:0000256" key="2">
    <source>
        <dbReference type="ARBA" id="ARBA00009533"/>
    </source>
</evidence>
<dbReference type="InterPro" id="IPR002129">
    <property type="entry name" value="PyrdxlP-dep_de-COase"/>
</dbReference>
<reference evidence="8 9" key="1">
    <citation type="journal article" date="2011" name="Stand. Genomic Sci.">
        <title>Complete genome sequence of the halophilic and highly halotolerant Chromohalobacter salexigens type strain (1H11(T)).</title>
        <authorList>
            <person name="Copeland A."/>
            <person name="O'Connor K."/>
            <person name="Lucas S."/>
            <person name="Lapidus A."/>
            <person name="Berry K.W."/>
            <person name="Detter J.C."/>
            <person name="Del Rio T.G."/>
            <person name="Hammon N."/>
            <person name="Dalin E."/>
            <person name="Tice H."/>
            <person name="Pitluck S."/>
            <person name="Bruce D."/>
            <person name="Goodwin L."/>
            <person name="Han C."/>
            <person name="Tapia R."/>
            <person name="Saunders E."/>
            <person name="Schmutz J."/>
            <person name="Brettin T."/>
            <person name="Larimer F."/>
            <person name="Land M."/>
            <person name="Hauser L."/>
            <person name="Vargas C."/>
            <person name="Nieto J.J."/>
            <person name="Kyrpides N.C."/>
            <person name="Ivanova N."/>
            <person name="Goker M."/>
            <person name="Klenk H.P."/>
            <person name="Csonka L.N."/>
            <person name="Woyke T."/>
        </authorList>
    </citation>
    <scope>NUCLEOTIDE SEQUENCE [LARGE SCALE GENOMIC DNA]</scope>
    <source>
        <strain evidence="9">ATCC BAA-138 / DSM 3043 / CIP 106854 / NCIMB 13768 / 1H11</strain>
    </source>
</reference>
<dbReference type="InterPro" id="IPR015424">
    <property type="entry name" value="PyrdxlP-dep_Trfase"/>
</dbReference>
<gene>
    <name evidence="8" type="ordered locus">Csal_0743</name>
</gene>
<dbReference type="GO" id="GO:0019752">
    <property type="term" value="P:carboxylic acid metabolic process"/>
    <property type="evidence" value="ECO:0007669"/>
    <property type="project" value="InterPro"/>
</dbReference>
<dbReference type="Gene3D" id="3.90.1150.10">
    <property type="entry name" value="Aspartate Aminotransferase, domain 1"/>
    <property type="match status" value="1"/>
</dbReference>
<dbReference type="Gene3D" id="3.40.640.10">
    <property type="entry name" value="Type I PLP-dependent aspartate aminotransferase-like (Major domain)"/>
    <property type="match status" value="1"/>
</dbReference>
<dbReference type="GeneID" id="95336060"/>
<dbReference type="RefSeq" id="WP_011506047.1">
    <property type="nucleotide sequence ID" value="NC_007963.1"/>
</dbReference>
<comment type="similarity">
    <text evidence="2 7">Belongs to the group II decarboxylase family.</text>
</comment>
<keyword evidence="5 7" id="KW-0456">Lyase</keyword>
<proteinExistence type="inferred from homology"/>
<dbReference type="STRING" id="290398.Csal_0743"/>
<evidence type="ECO:0000256" key="1">
    <source>
        <dbReference type="ARBA" id="ARBA00001933"/>
    </source>
</evidence>
<protein>
    <submittedName>
        <fullName evidence="8">Pyridoxal-dependent decarboxylase</fullName>
    </submittedName>
</protein>
<sequence length="489" mass="53484">MIQMPRYPSDGDIGAQLVRALADEVANFMRPVSGPTHSALGEEAIRDLLVAEIPRRSLGPNSIESFVTEIFSKHIRSYRHPLHFGHQRPAPNAASLIADMLNGATNTTVSVFEAGPISVALEKHVQSWLLGLFNMPVHSCVTFTNGGSESVLTALLSARIRFERDNPDLDIRTTRIFVGSDAHYSAERAIRILGLSPTNVIRVPVMPDGQTSASALRKLVSAVKAEGVPILAIVATSGSTACGAFDDLTAFRQIADTCGAWLHVDACHGGACRLVPELARYIRGLEHADSFSWDPHKMMWVSPPCACLFMRRRRDLNLALADDLERASYILDGITDRPSETASESLEWTLSCTRSFSALKVYLTLILYGLDGIAERIRSMHDLACKLAAAVAADHRFKLFANPAFNIVCFQHRNVGSDVSAGHRQLRLNLAVADKCYLTGAEIHGEYWLRAQFTSEATRESDISKLLDIVDAEASHIRASDTPLKISGV</sequence>
<accession>Q1QZK7</accession>
<keyword evidence="3" id="KW-0210">Decarboxylase</keyword>
<dbReference type="HOGENOM" id="CLU_011856_0_4_6"/>
<evidence type="ECO:0000256" key="7">
    <source>
        <dbReference type="RuleBase" id="RU000382"/>
    </source>
</evidence>
<dbReference type="Proteomes" id="UP000000239">
    <property type="component" value="Chromosome"/>
</dbReference>
<dbReference type="PANTHER" id="PTHR11999">
    <property type="entry name" value="GROUP II PYRIDOXAL-5-PHOSPHATE DECARBOXYLASE"/>
    <property type="match status" value="1"/>
</dbReference>
<dbReference type="InterPro" id="IPR010977">
    <property type="entry name" value="Aromatic_deC"/>
</dbReference>
<evidence type="ECO:0000256" key="5">
    <source>
        <dbReference type="ARBA" id="ARBA00023239"/>
    </source>
</evidence>
<evidence type="ECO:0000313" key="9">
    <source>
        <dbReference type="Proteomes" id="UP000000239"/>
    </source>
</evidence>
<comment type="cofactor">
    <cofactor evidence="1 6 7">
        <name>pyridoxal 5'-phosphate</name>
        <dbReference type="ChEBI" id="CHEBI:597326"/>
    </cofactor>
</comment>
<keyword evidence="9" id="KW-1185">Reference proteome</keyword>
<dbReference type="GO" id="GO:0016831">
    <property type="term" value="F:carboxy-lyase activity"/>
    <property type="evidence" value="ECO:0007669"/>
    <property type="project" value="UniProtKB-KW"/>
</dbReference>
<dbReference type="EMBL" id="CP000285">
    <property type="protein sequence ID" value="ABE58101.1"/>
    <property type="molecule type" value="Genomic_DNA"/>
</dbReference>
<dbReference type="AlphaFoldDB" id="Q1QZK7"/>
<evidence type="ECO:0000256" key="3">
    <source>
        <dbReference type="ARBA" id="ARBA00022793"/>
    </source>
</evidence>
<dbReference type="KEGG" id="csa:Csal_0743"/>
<evidence type="ECO:0000256" key="6">
    <source>
        <dbReference type="PIRSR" id="PIRSR602129-50"/>
    </source>
</evidence>
<organism evidence="8 9">
    <name type="scientific">Chromohalobacter israelensis (strain ATCC BAA-138 / DSM 3043 / CIP 106854 / NCIMB 13768 / 1H11)</name>
    <name type="common">Chromohalobacter salexigens</name>
    <dbReference type="NCBI Taxonomy" id="290398"/>
    <lineage>
        <taxon>Bacteria</taxon>
        <taxon>Pseudomonadati</taxon>
        <taxon>Pseudomonadota</taxon>
        <taxon>Gammaproteobacteria</taxon>
        <taxon>Oceanospirillales</taxon>
        <taxon>Halomonadaceae</taxon>
        <taxon>Chromohalobacter</taxon>
    </lineage>
</organism>
<dbReference type="OrthoDB" id="9803665at2"/>
<dbReference type="SUPFAM" id="SSF53383">
    <property type="entry name" value="PLP-dependent transferases"/>
    <property type="match status" value="1"/>
</dbReference>
<dbReference type="PANTHER" id="PTHR11999:SF70">
    <property type="entry name" value="MIP05841P"/>
    <property type="match status" value="1"/>
</dbReference>
<name>Q1QZK7_CHRI1</name>
<dbReference type="eggNOG" id="COG0076">
    <property type="taxonomic scope" value="Bacteria"/>
</dbReference>
<feature type="modified residue" description="N6-(pyridoxal phosphate)lysine" evidence="6">
    <location>
        <position position="297"/>
    </location>
</feature>
<dbReference type="InterPro" id="IPR015422">
    <property type="entry name" value="PyrdxlP-dep_Trfase_small"/>
</dbReference>
<keyword evidence="4 6" id="KW-0663">Pyridoxal phosphate</keyword>
<dbReference type="Pfam" id="PF00282">
    <property type="entry name" value="Pyridoxal_deC"/>
    <property type="match status" value="1"/>
</dbReference>
<dbReference type="InterPro" id="IPR015421">
    <property type="entry name" value="PyrdxlP-dep_Trfase_major"/>
</dbReference>
<dbReference type="GO" id="GO:0030170">
    <property type="term" value="F:pyridoxal phosphate binding"/>
    <property type="evidence" value="ECO:0007669"/>
    <property type="project" value="InterPro"/>
</dbReference>